<name>I7IXI3_9CORY</name>
<dbReference type="InterPro" id="IPR015797">
    <property type="entry name" value="NUDIX_hydrolase-like_dom_sf"/>
</dbReference>
<feature type="domain" description="Nudix hydrolase" evidence="3">
    <location>
        <begin position="22"/>
        <end position="166"/>
    </location>
</feature>
<dbReference type="SUPFAM" id="SSF55811">
    <property type="entry name" value="Nudix"/>
    <property type="match status" value="1"/>
</dbReference>
<dbReference type="EC" id="3.6.1.-" evidence="4"/>
<dbReference type="Proteomes" id="UP000011016">
    <property type="component" value="Unassembled WGS sequence"/>
</dbReference>
<dbReference type="Pfam" id="PF00293">
    <property type="entry name" value="NUDIX"/>
    <property type="match status" value="1"/>
</dbReference>
<organism evidence="4 5">
    <name type="scientific">Corynebacterium otitidis ATCC 51513</name>
    <dbReference type="NCBI Taxonomy" id="883169"/>
    <lineage>
        <taxon>Bacteria</taxon>
        <taxon>Bacillati</taxon>
        <taxon>Actinomycetota</taxon>
        <taxon>Actinomycetes</taxon>
        <taxon>Mycobacteriales</taxon>
        <taxon>Corynebacteriaceae</taxon>
        <taxon>Corynebacterium</taxon>
    </lineage>
</organism>
<dbReference type="CDD" id="cd18877">
    <property type="entry name" value="NUDIX_Hydrolase"/>
    <property type="match status" value="1"/>
</dbReference>
<gene>
    <name evidence="4" type="ORF">BN46_1117</name>
</gene>
<evidence type="ECO:0000313" key="5">
    <source>
        <dbReference type="Proteomes" id="UP000011016"/>
    </source>
</evidence>
<dbReference type="EMBL" id="CAJZ01000157">
    <property type="protein sequence ID" value="CCI83843.1"/>
    <property type="molecule type" value="Genomic_DNA"/>
</dbReference>
<dbReference type="InterPro" id="IPR000086">
    <property type="entry name" value="NUDIX_hydrolase_dom"/>
</dbReference>
<comment type="caution">
    <text evidence="4">The sequence shown here is derived from an EMBL/GenBank/DDBJ whole genome shotgun (WGS) entry which is preliminary data.</text>
</comment>
<evidence type="ECO:0000259" key="3">
    <source>
        <dbReference type="PROSITE" id="PS51462"/>
    </source>
</evidence>
<proteinExistence type="predicted"/>
<dbReference type="Gene3D" id="3.90.79.10">
    <property type="entry name" value="Nucleoside Triphosphate Pyrophosphohydrolase"/>
    <property type="match status" value="1"/>
</dbReference>
<dbReference type="PANTHER" id="PTHR43046:SF2">
    <property type="entry name" value="8-OXO-DGTP DIPHOSPHATASE-RELATED"/>
    <property type="match status" value="1"/>
</dbReference>
<accession>I7IXI3</accession>
<dbReference type="GO" id="GO:0016787">
    <property type="term" value="F:hydrolase activity"/>
    <property type="evidence" value="ECO:0007669"/>
    <property type="project" value="UniProtKB-KW"/>
</dbReference>
<sequence>MGPMRGDGNGWAAGPNGVSVWGRFGAAGLFLVARAEPGGWCVLLQHRAPWTNHGGTWALPGGARDSHESAVEAALRETEEETALAAGAVGVLGEIVTAGPYPGDPERPELPGGWTYTTVIGRTASGLRDATDPNDESLELRWVPFEDVDELPLLPAFRSSFPRLRELALERLRDAGAEN</sequence>
<keyword evidence="2 4" id="KW-0378">Hydrolase</keyword>
<evidence type="ECO:0000256" key="1">
    <source>
        <dbReference type="ARBA" id="ARBA00001946"/>
    </source>
</evidence>
<dbReference type="PROSITE" id="PS51462">
    <property type="entry name" value="NUDIX"/>
    <property type="match status" value="1"/>
</dbReference>
<reference evidence="4 5" key="1">
    <citation type="journal article" date="2012" name="J. Bacteriol.">
        <title>Draft Genome Sequence of Turicella otitidis ATCC 51513, Isolated from Middle Ear Fluid from a Child with Otitis Media.</title>
        <authorList>
            <person name="Brinkrolf K."/>
            <person name="Schneider J."/>
            <person name="Knecht M."/>
            <person name="Ruckert C."/>
            <person name="Tauch A."/>
        </authorList>
    </citation>
    <scope>NUCLEOTIDE SEQUENCE [LARGE SCALE GENOMIC DNA]</scope>
    <source>
        <strain evidence="4 5">ATCC 51513</strain>
    </source>
</reference>
<comment type="cofactor">
    <cofactor evidence="1">
        <name>Mg(2+)</name>
        <dbReference type="ChEBI" id="CHEBI:18420"/>
    </cofactor>
</comment>
<protein>
    <submittedName>
        <fullName evidence="4">NUDIX hydrolase</fullName>
        <ecNumber evidence="4">3.6.1.-</ecNumber>
    </submittedName>
</protein>
<evidence type="ECO:0000313" key="4">
    <source>
        <dbReference type="EMBL" id="CCI83843.1"/>
    </source>
</evidence>
<dbReference type="PANTHER" id="PTHR43046">
    <property type="entry name" value="GDP-MANNOSE MANNOSYL HYDROLASE"/>
    <property type="match status" value="1"/>
</dbReference>
<dbReference type="AlphaFoldDB" id="I7IXI3"/>
<evidence type="ECO:0000256" key="2">
    <source>
        <dbReference type="ARBA" id="ARBA00022801"/>
    </source>
</evidence>